<sequence>MNKIPVYFMPGLAASVAIFERINLPDSEFEMFFLEWEIPLEKESLLDYAKRMTQKVKHKNPVLIGVSFGGILVQEMSHFIQVRKVIIISSVKSNLEFPKRMLIAKSTKAYKLIPIGLVQNIESLAKFSFGKKVNERLKLYEKFLSVRDKRYLDWAIEQVILWDRTAVDKNVIHIHGDEDDVFPIRNIANCIVVKGGTHVMILMKCKWLNANLPKIILDNYKEGEGLQ</sequence>
<name>A0ABU1S6E5_9FLAO</name>
<reference evidence="1 2" key="1">
    <citation type="submission" date="2023-07" db="EMBL/GenBank/DDBJ databases">
        <title>Sorghum-associated microbial communities from plants grown in Nebraska, USA.</title>
        <authorList>
            <person name="Schachtman D."/>
        </authorList>
    </citation>
    <scope>NUCLEOTIDE SEQUENCE [LARGE SCALE GENOMIC DNA]</scope>
    <source>
        <strain evidence="1 2">BE124</strain>
    </source>
</reference>
<dbReference type="EMBL" id="JAVDTX010000008">
    <property type="protein sequence ID" value="MDR6846568.1"/>
    <property type="molecule type" value="Genomic_DNA"/>
</dbReference>
<organism evidence="1 2">
    <name type="scientific">Flavobacterium granuli</name>
    <dbReference type="NCBI Taxonomy" id="280093"/>
    <lineage>
        <taxon>Bacteria</taxon>
        <taxon>Pseudomonadati</taxon>
        <taxon>Bacteroidota</taxon>
        <taxon>Flavobacteriia</taxon>
        <taxon>Flavobacteriales</taxon>
        <taxon>Flavobacteriaceae</taxon>
        <taxon>Flavobacterium</taxon>
    </lineage>
</organism>
<keyword evidence="2" id="KW-1185">Reference proteome</keyword>
<dbReference type="SUPFAM" id="SSF53474">
    <property type="entry name" value="alpha/beta-Hydrolases"/>
    <property type="match status" value="1"/>
</dbReference>
<dbReference type="InterPro" id="IPR029058">
    <property type="entry name" value="AB_hydrolase_fold"/>
</dbReference>
<evidence type="ECO:0000313" key="1">
    <source>
        <dbReference type="EMBL" id="MDR6846568.1"/>
    </source>
</evidence>
<dbReference type="RefSeq" id="WP_310008847.1">
    <property type="nucleotide sequence ID" value="NZ_JAVDTX010000008.1"/>
</dbReference>
<protein>
    <submittedName>
        <fullName evidence="1">Pimeloyl-ACP methyl ester carboxylesterase</fullName>
    </submittedName>
</protein>
<evidence type="ECO:0000313" key="2">
    <source>
        <dbReference type="Proteomes" id="UP001261871"/>
    </source>
</evidence>
<comment type="caution">
    <text evidence="1">The sequence shown here is derived from an EMBL/GenBank/DDBJ whole genome shotgun (WGS) entry which is preliminary data.</text>
</comment>
<gene>
    <name evidence="1" type="ORF">J2W95_003287</name>
</gene>
<dbReference type="Proteomes" id="UP001261871">
    <property type="component" value="Unassembled WGS sequence"/>
</dbReference>
<proteinExistence type="predicted"/>
<accession>A0ABU1S6E5</accession>
<dbReference type="Gene3D" id="3.40.50.1820">
    <property type="entry name" value="alpha/beta hydrolase"/>
    <property type="match status" value="1"/>
</dbReference>